<comment type="caution">
    <text evidence="1">The sequence shown here is derived from an EMBL/GenBank/DDBJ whole genome shotgun (WGS) entry which is preliminary data.</text>
</comment>
<name>A0A5F2BH03_9LEPT</name>
<dbReference type="Proteomes" id="UP000298429">
    <property type="component" value="Unassembled WGS sequence"/>
</dbReference>
<dbReference type="RefSeq" id="WP_135670411.1">
    <property type="nucleotide sequence ID" value="NZ_RQGN01000038.1"/>
</dbReference>
<accession>A0A5F2BH03</accession>
<dbReference type="EMBL" id="RQGN01000038">
    <property type="protein sequence ID" value="TGM04851.1"/>
    <property type="molecule type" value="Genomic_DNA"/>
</dbReference>
<reference evidence="1 2" key="1">
    <citation type="journal article" date="2019" name="PLoS Negl. Trop. Dis.">
        <title>Revisiting the worldwide diversity of Leptospira species in the environment.</title>
        <authorList>
            <person name="Vincent A.T."/>
            <person name="Schiettekatte O."/>
            <person name="Bourhy P."/>
            <person name="Veyrier F.J."/>
            <person name="Picardeau M."/>
        </authorList>
    </citation>
    <scope>NUCLEOTIDE SEQUENCE [LARGE SCALE GENOMIC DNA]</scope>
    <source>
        <strain evidence="1 2">201702444</strain>
    </source>
</reference>
<dbReference type="OrthoDB" id="334132at2"/>
<protein>
    <submittedName>
        <fullName evidence="1">Uncharacterized protein</fullName>
    </submittedName>
</protein>
<evidence type="ECO:0000313" key="1">
    <source>
        <dbReference type="EMBL" id="TGM04851.1"/>
    </source>
</evidence>
<gene>
    <name evidence="1" type="ORF">EHQ76_07350</name>
</gene>
<organism evidence="1 2">
    <name type="scientific">Leptospira barantonii</name>
    <dbReference type="NCBI Taxonomy" id="2023184"/>
    <lineage>
        <taxon>Bacteria</taxon>
        <taxon>Pseudomonadati</taxon>
        <taxon>Spirochaetota</taxon>
        <taxon>Spirochaetia</taxon>
        <taxon>Leptospirales</taxon>
        <taxon>Leptospiraceae</taxon>
        <taxon>Leptospira</taxon>
    </lineage>
</organism>
<evidence type="ECO:0000313" key="2">
    <source>
        <dbReference type="Proteomes" id="UP000298429"/>
    </source>
</evidence>
<proteinExistence type="predicted"/>
<sequence>MQLTLKLKTPVKKESIYARNEEKDFTYFSVPANQYFSPDRFSISKGTQIPLNEIFYDQKTGEIRLSMRPNTAYFIERVIQNYNSIVDRYTKIEIISNENNFTVIPDTFEKSFPYNENCDCFLLIYK</sequence>
<dbReference type="AlphaFoldDB" id="A0A5F2BH03"/>